<evidence type="ECO:0000313" key="17">
    <source>
        <dbReference type="Proteomes" id="UP000299102"/>
    </source>
</evidence>
<dbReference type="InterPro" id="IPR036412">
    <property type="entry name" value="HAD-like_sf"/>
</dbReference>
<feature type="transmembrane region" description="Helical" evidence="14">
    <location>
        <begin position="194"/>
        <end position="214"/>
    </location>
</feature>
<dbReference type="OrthoDB" id="48943at2759"/>
<dbReference type="InterPro" id="IPR023298">
    <property type="entry name" value="ATPase_P-typ_TM_dom_sf"/>
</dbReference>
<keyword evidence="8" id="KW-0460">Magnesium</keyword>
<feature type="region of interest" description="Disordered" evidence="13">
    <location>
        <begin position="1143"/>
        <end position="1162"/>
    </location>
</feature>
<dbReference type="NCBIfam" id="TIGR01494">
    <property type="entry name" value="ATPase_P-type"/>
    <property type="match status" value="1"/>
</dbReference>
<comment type="subcellular location">
    <subcellularLocation>
        <location evidence="1">Membrane</location>
        <topology evidence="1">Multi-pass membrane protein</topology>
    </subcellularLocation>
</comment>
<gene>
    <name evidence="16" type="primary">Atp13a3</name>
    <name evidence="16" type="ORF">EVAR_6381_1</name>
</gene>
<evidence type="ECO:0000256" key="10">
    <source>
        <dbReference type="ARBA" id="ARBA00022989"/>
    </source>
</evidence>
<dbReference type="GO" id="GO:0015203">
    <property type="term" value="F:polyamine transmembrane transporter activity"/>
    <property type="evidence" value="ECO:0007669"/>
    <property type="project" value="TreeGrafter"/>
</dbReference>
<dbReference type="Proteomes" id="UP000299102">
    <property type="component" value="Unassembled WGS sequence"/>
</dbReference>
<keyword evidence="11 14" id="KW-0472">Membrane</keyword>
<dbReference type="InterPro" id="IPR006544">
    <property type="entry name" value="P-type_TPase_V"/>
</dbReference>
<feature type="transmembrane region" description="Helical" evidence="14">
    <location>
        <begin position="914"/>
        <end position="933"/>
    </location>
</feature>
<dbReference type="PROSITE" id="PS00154">
    <property type="entry name" value="ATPASE_E1_E2"/>
    <property type="match status" value="1"/>
</dbReference>
<dbReference type="EMBL" id="BGZK01000050">
    <property type="protein sequence ID" value="GBP12202.1"/>
    <property type="molecule type" value="Genomic_DNA"/>
</dbReference>
<dbReference type="Pfam" id="PF00122">
    <property type="entry name" value="E1-E2_ATPase"/>
    <property type="match status" value="1"/>
</dbReference>
<feature type="region of interest" description="Disordered" evidence="13">
    <location>
        <begin position="741"/>
        <end position="769"/>
    </location>
</feature>
<keyword evidence="10 14" id="KW-1133">Transmembrane helix</keyword>
<keyword evidence="6" id="KW-0547">Nucleotide-binding</keyword>
<dbReference type="GO" id="GO:0140358">
    <property type="term" value="F:P-type transmembrane transporter activity"/>
    <property type="evidence" value="ECO:0007669"/>
    <property type="project" value="InterPro"/>
</dbReference>
<evidence type="ECO:0000256" key="7">
    <source>
        <dbReference type="ARBA" id="ARBA00022840"/>
    </source>
</evidence>
<feature type="transmembrane region" description="Helical" evidence="14">
    <location>
        <begin position="887"/>
        <end position="908"/>
    </location>
</feature>
<dbReference type="GO" id="GO:0005524">
    <property type="term" value="F:ATP binding"/>
    <property type="evidence" value="ECO:0007669"/>
    <property type="project" value="UniProtKB-KW"/>
</dbReference>
<evidence type="ECO:0000256" key="14">
    <source>
        <dbReference type="SAM" id="Phobius"/>
    </source>
</evidence>
<dbReference type="InterPro" id="IPR059000">
    <property type="entry name" value="ATPase_P-type_domA"/>
</dbReference>
<feature type="transmembrane region" description="Helical" evidence="14">
    <location>
        <begin position="395"/>
        <end position="418"/>
    </location>
</feature>
<keyword evidence="17" id="KW-1185">Reference proteome</keyword>
<dbReference type="FunFam" id="1.20.1110.10:FF:000023">
    <property type="entry name" value="Cation-transporting ATPase"/>
    <property type="match status" value="1"/>
</dbReference>
<dbReference type="Gene3D" id="3.40.50.1000">
    <property type="entry name" value="HAD superfamily/HAD-like"/>
    <property type="match status" value="1"/>
</dbReference>
<feature type="transmembrane region" description="Helical" evidence="14">
    <location>
        <begin position="1070"/>
        <end position="1093"/>
    </location>
</feature>
<dbReference type="InterPro" id="IPR001757">
    <property type="entry name" value="P_typ_ATPase"/>
</dbReference>
<dbReference type="SUPFAM" id="SSF81665">
    <property type="entry name" value="Calcium ATPase, transmembrane domain M"/>
    <property type="match status" value="1"/>
</dbReference>
<feature type="transmembrane region" description="Helical" evidence="14">
    <location>
        <begin position="954"/>
        <end position="981"/>
    </location>
</feature>
<dbReference type="GO" id="GO:0006874">
    <property type="term" value="P:intracellular calcium ion homeostasis"/>
    <property type="evidence" value="ECO:0007669"/>
    <property type="project" value="TreeGrafter"/>
</dbReference>
<dbReference type="Gene3D" id="2.70.150.10">
    <property type="entry name" value="Calcium-transporting ATPase, cytoplasmic transduction domain A"/>
    <property type="match status" value="1"/>
</dbReference>
<evidence type="ECO:0000256" key="5">
    <source>
        <dbReference type="ARBA" id="ARBA00022723"/>
    </source>
</evidence>
<dbReference type="GO" id="GO:0046872">
    <property type="term" value="F:metal ion binding"/>
    <property type="evidence" value="ECO:0007669"/>
    <property type="project" value="UniProtKB-KW"/>
</dbReference>
<keyword evidence="4 14" id="KW-0812">Transmembrane</keyword>
<dbReference type="FunFam" id="3.40.50.1000:FF:000068">
    <property type="entry name" value="Cation-transporting ATPase"/>
    <property type="match status" value="1"/>
</dbReference>
<sequence>MESEDDYSPLITNVNEDLTDLFVEIFAQKISVDPEFTEETYQKKHKSFYIHRILSKHIKDTSGFSNEGFQGETDDEKCDSENADMPIHLEDGTVLKIQKYRYFRHKKCEMVWDTQRCLFAKLDGLEQGSTCTDLQWAGAQPPAPRTRGKLLNIYGLNEIKVPIQTIMALILLEVFNPFYVFQLFTIAVWLAEPYYYYCIAVVLMSTFGVATSVIQTKRNQENLRATVEAHDTVTLYGGHTVDSRFVVPGDVVLLPAAGCHVYFDAVLLSGTCIVNESMLTGESVPVTKTALPRISKTYETREHAAHTLYCGTKVIQTRYYNNEPVRCLVIRTGYNTSKGQLVRSILYPAPADFKFDRDSYKFIFILACIAALGLAYTVVLKAYRSLTPGDIAIKALDIITIVVPPALPAAMTVGRLYAVSRLARARVACLNTRAVNVSGSVDCVCFDKTGTLTEDGLDMWGIVRVTTGISPPALGQHKDPKTLNDLDDMKLGMATCHGLTLLDGNLAGDPLDFKMFESTGWTLEEPDIPDETKYELLIPTIVKPRRQANINVDDFHLPLEVGIVQQYQFVSRLQRASVATRILGEDVLRLYCKGAPETLRELCQPDTVPHNLNEVLSSYAEKGYRVIALATRVLELTFQQLQKMSREELETELEFLGLVILENRLKPATTAVIKELKDADINVVMITGDNVHTAVSVAKECGIIGAGERVVTMKVGLSGEVYCESTMHGVPIGKPYPLARRLSGSSDDSGRWTGSGSVGERRAADDPESGAGCKYRVVMTGDVWQILRERYTSCVPNAVCAGAVFARMTADQKQQLIAEYQALGYYVAMCGDGANDCGALRAAHTGISLSEAESSVAAPFTSHDPNVSCVPRILREGRAALTTSFGVFKFMVAYSLTEFLSVAFLYYFDSNLTDFQFLYIDVALIVNFAFFFGKTEAYTGKLCATPPLTSLLGIVPLFSLIGQMILIAVAQYLSYFSLIQFPWYVRHTYEGDEANECWENYAIYAVSMFQYITLAIVFSHGAPYRRSVVTNKQLMISMLIMTALCLYITITPAEWLAKFLQLRLPLDPMMAYAVLVIAFGNFIAALFFERFVIQFMMEERRMIPKCIKEKRARKTPYMMIKRHLTHSDYLLNVDLIKYMKETSGGGSDNSFSSSATNSSDKK</sequence>
<keyword evidence="3" id="KW-0597">Phosphoprotein</keyword>
<dbReference type="GO" id="GO:0016020">
    <property type="term" value="C:membrane"/>
    <property type="evidence" value="ECO:0007669"/>
    <property type="project" value="UniProtKB-SubCell"/>
</dbReference>
<feature type="transmembrane region" description="Helical" evidence="14">
    <location>
        <begin position="166"/>
        <end position="188"/>
    </location>
</feature>
<dbReference type="SFLD" id="SFLDS00003">
    <property type="entry name" value="Haloacid_Dehalogenase"/>
    <property type="match status" value="1"/>
</dbReference>
<dbReference type="NCBIfam" id="TIGR01657">
    <property type="entry name" value="P-ATPase-V"/>
    <property type="match status" value="1"/>
</dbReference>
<dbReference type="Gene3D" id="3.40.1110.10">
    <property type="entry name" value="Calcium-transporting ATPase, cytoplasmic domain N"/>
    <property type="match status" value="1"/>
</dbReference>
<organism evidence="16 17">
    <name type="scientific">Eumeta variegata</name>
    <name type="common">Bagworm moth</name>
    <name type="synonym">Eumeta japonica</name>
    <dbReference type="NCBI Taxonomy" id="151549"/>
    <lineage>
        <taxon>Eukaryota</taxon>
        <taxon>Metazoa</taxon>
        <taxon>Ecdysozoa</taxon>
        <taxon>Arthropoda</taxon>
        <taxon>Hexapoda</taxon>
        <taxon>Insecta</taxon>
        <taxon>Pterygota</taxon>
        <taxon>Neoptera</taxon>
        <taxon>Endopterygota</taxon>
        <taxon>Lepidoptera</taxon>
        <taxon>Glossata</taxon>
        <taxon>Ditrysia</taxon>
        <taxon>Tineoidea</taxon>
        <taxon>Psychidae</taxon>
        <taxon>Oiketicinae</taxon>
        <taxon>Eumeta</taxon>
    </lineage>
</organism>
<dbReference type="PANTHER" id="PTHR45630:SF8">
    <property type="entry name" value="CATION-TRANSPORTING ATPASE"/>
    <property type="match status" value="1"/>
</dbReference>
<dbReference type="SFLD" id="SFLDG00002">
    <property type="entry name" value="C1.7:_P-type_atpase_like"/>
    <property type="match status" value="1"/>
</dbReference>
<evidence type="ECO:0000256" key="2">
    <source>
        <dbReference type="ARBA" id="ARBA00006000"/>
    </source>
</evidence>
<evidence type="ECO:0000256" key="4">
    <source>
        <dbReference type="ARBA" id="ARBA00022692"/>
    </source>
</evidence>
<evidence type="ECO:0000256" key="3">
    <source>
        <dbReference type="ARBA" id="ARBA00022553"/>
    </source>
</evidence>
<feature type="transmembrane region" description="Helical" evidence="14">
    <location>
        <begin position="1001"/>
        <end position="1022"/>
    </location>
</feature>
<dbReference type="GO" id="GO:0019829">
    <property type="term" value="F:ATPase-coupled monoatomic cation transmembrane transporter activity"/>
    <property type="evidence" value="ECO:0007669"/>
    <property type="project" value="TreeGrafter"/>
</dbReference>
<dbReference type="InterPro" id="IPR023214">
    <property type="entry name" value="HAD_sf"/>
</dbReference>
<feature type="transmembrane region" description="Helical" evidence="14">
    <location>
        <begin position="362"/>
        <end position="383"/>
    </location>
</feature>
<dbReference type="GO" id="GO:0016887">
    <property type="term" value="F:ATP hydrolysis activity"/>
    <property type="evidence" value="ECO:0007669"/>
    <property type="project" value="InterPro"/>
</dbReference>
<dbReference type="SUPFAM" id="SSF56784">
    <property type="entry name" value="HAD-like"/>
    <property type="match status" value="1"/>
</dbReference>
<dbReference type="Pfam" id="PF13246">
    <property type="entry name" value="Cation_ATPase"/>
    <property type="match status" value="1"/>
</dbReference>
<evidence type="ECO:0000256" key="13">
    <source>
        <dbReference type="SAM" id="MobiDB-lite"/>
    </source>
</evidence>
<keyword evidence="7" id="KW-0067">ATP-binding</keyword>
<evidence type="ECO:0000256" key="1">
    <source>
        <dbReference type="ARBA" id="ARBA00004141"/>
    </source>
</evidence>
<evidence type="ECO:0000256" key="9">
    <source>
        <dbReference type="ARBA" id="ARBA00022967"/>
    </source>
</evidence>
<evidence type="ECO:0000256" key="8">
    <source>
        <dbReference type="ARBA" id="ARBA00022842"/>
    </source>
</evidence>
<comment type="similarity">
    <text evidence="2">Belongs to the cation transport ATPase (P-type) (TC 3.A.3) family. Type V subfamily.</text>
</comment>
<reference evidence="16 17" key="1">
    <citation type="journal article" date="2019" name="Commun. Biol.">
        <title>The bagworm genome reveals a unique fibroin gene that provides high tensile strength.</title>
        <authorList>
            <person name="Kono N."/>
            <person name="Nakamura H."/>
            <person name="Ohtoshi R."/>
            <person name="Tomita M."/>
            <person name="Numata K."/>
            <person name="Arakawa K."/>
        </authorList>
    </citation>
    <scope>NUCLEOTIDE SEQUENCE [LARGE SCALE GENOMIC DNA]</scope>
</reference>
<dbReference type="InterPro" id="IPR008250">
    <property type="entry name" value="ATPase_P-typ_transduc_dom_A_sf"/>
</dbReference>
<dbReference type="SFLD" id="SFLDF00027">
    <property type="entry name" value="p-type_atpase"/>
    <property type="match status" value="1"/>
</dbReference>
<name>A0A4C1TCK2_EUMVA</name>
<dbReference type="AlphaFoldDB" id="A0A4C1TCK2"/>
<keyword evidence="5" id="KW-0479">Metal-binding</keyword>
<evidence type="ECO:0000313" key="16">
    <source>
        <dbReference type="EMBL" id="GBP12202.1"/>
    </source>
</evidence>
<evidence type="ECO:0000256" key="6">
    <source>
        <dbReference type="ARBA" id="ARBA00022741"/>
    </source>
</evidence>
<accession>A0A4C1TCK2</accession>
<dbReference type="InterPro" id="IPR044492">
    <property type="entry name" value="P_typ_ATPase_HD_dom"/>
</dbReference>
<dbReference type="Gene3D" id="1.20.1110.10">
    <property type="entry name" value="Calcium-transporting ATPase, transmembrane domain"/>
    <property type="match status" value="1"/>
</dbReference>
<dbReference type="InterPro" id="IPR018303">
    <property type="entry name" value="ATPase_P-typ_P_site"/>
</dbReference>
<keyword evidence="9" id="KW-1278">Translocase</keyword>
<comment type="caution">
    <text evidence="16">The sequence shown here is derived from an EMBL/GenBank/DDBJ whole genome shotgun (WGS) entry which is preliminary data.</text>
</comment>
<evidence type="ECO:0000256" key="12">
    <source>
        <dbReference type="ARBA" id="ARBA00049360"/>
    </source>
</evidence>
<evidence type="ECO:0000259" key="15">
    <source>
        <dbReference type="Pfam" id="PF00122"/>
    </source>
</evidence>
<feature type="compositionally biased region" description="Low complexity" evidence="13">
    <location>
        <begin position="1148"/>
        <end position="1162"/>
    </location>
</feature>
<feature type="domain" description="P-type ATPase A" evidence="15">
    <location>
        <begin position="239"/>
        <end position="345"/>
    </location>
</feature>
<dbReference type="PANTHER" id="PTHR45630">
    <property type="entry name" value="CATION-TRANSPORTING ATPASE-RELATED"/>
    <property type="match status" value="1"/>
</dbReference>
<protein>
    <submittedName>
        <fullName evidence="16">Probable cation-transporting ATPase 13A3</fullName>
    </submittedName>
</protein>
<dbReference type="PRINTS" id="PR00119">
    <property type="entry name" value="CATATPASE"/>
</dbReference>
<proteinExistence type="inferred from homology"/>
<comment type="catalytic activity">
    <reaction evidence="12">
        <text>ATP + H2O = ADP + phosphate + H(+)</text>
        <dbReference type="Rhea" id="RHEA:13065"/>
        <dbReference type="ChEBI" id="CHEBI:15377"/>
        <dbReference type="ChEBI" id="CHEBI:15378"/>
        <dbReference type="ChEBI" id="CHEBI:30616"/>
        <dbReference type="ChEBI" id="CHEBI:43474"/>
        <dbReference type="ChEBI" id="CHEBI:456216"/>
    </reaction>
</comment>
<dbReference type="STRING" id="151549.A0A4C1TCK2"/>
<dbReference type="SUPFAM" id="SSF81653">
    <property type="entry name" value="Calcium ATPase, transduction domain A"/>
    <property type="match status" value="1"/>
</dbReference>
<feature type="transmembrane region" description="Helical" evidence="14">
    <location>
        <begin position="1034"/>
        <end position="1050"/>
    </location>
</feature>
<evidence type="ECO:0000256" key="11">
    <source>
        <dbReference type="ARBA" id="ARBA00023136"/>
    </source>
</evidence>
<dbReference type="InterPro" id="IPR023299">
    <property type="entry name" value="ATPase_P-typ_cyto_dom_N"/>
</dbReference>